<accession>A0ABR8FC04</accession>
<dbReference type="InterPro" id="IPR047961">
    <property type="entry name" value="Transp_suffix-like"/>
</dbReference>
<evidence type="ECO:0000313" key="3">
    <source>
        <dbReference type="Proteomes" id="UP000640531"/>
    </source>
</evidence>
<feature type="transmembrane region" description="Helical" evidence="1">
    <location>
        <begin position="36"/>
        <end position="56"/>
    </location>
</feature>
<dbReference type="EMBL" id="JACJST010000003">
    <property type="protein sequence ID" value="MBD2567257.1"/>
    <property type="molecule type" value="Genomic_DNA"/>
</dbReference>
<gene>
    <name evidence="2" type="ORF">H6G59_04970</name>
</gene>
<evidence type="ECO:0000313" key="2">
    <source>
        <dbReference type="EMBL" id="MBD2567257.1"/>
    </source>
</evidence>
<protein>
    <submittedName>
        <fullName evidence="2">Transporter suffix domain-containing protein</fullName>
    </submittedName>
</protein>
<keyword evidence="1" id="KW-0812">Transmembrane</keyword>
<keyword evidence="1" id="KW-1133">Transmembrane helix</keyword>
<name>A0ABR8FC04_9NOST</name>
<proteinExistence type="predicted"/>
<dbReference type="Proteomes" id="UP000640531">
    <property type="component" value="Unassembled WGS sequence"/>
</dbReference>
<keyword evidence="1" id="KW-0472">Membrane</keyword>
<organism evidence="2 3">
    <name type="scientific">Anabaena lutea FACHB-196</name>
    <dbReference type="NCBI Taxonomy" id="2692881"/>
    <lineage>
        <taxon>Bacteria</taxon>
        <taxon>Bacillati</taxon>
        <taxon>Cyanobacteriota</taxon>
        <taxon>Cyanophyceae</taxon>
        <taxon>Nostocales</taxon>
        <taxon>Nostocaceae</taxon>
        <taxon>Anabaena</taxon>
    </lineage>
</organism>
<dbReference type="NCBIfam" id="NF033684">
    <property type="entry name" value="suffix_2_RND"/>
    <property type="match status" value="1"/>
</dbReference>
<comment type="caution">
    <text evidence="2">The sequence shown here is derived from an EMBL/GenBank/DDBJ whole genome shotgun (WGS) entry which is preliminary data.</text>
</comment>
<keyword evidence="3" id="KW-1185">Reference proteome</keyword>
<dbReference type="RefSeq" id="WP_190712038.1">
    <property type="nucleotide sequence ID" value="NZ_JACJST010000003.1"/>
</dbReference>
<evidence type="ECO:0000256" key="1">
    <source>
        <dbReference type="SAM" id="Phobius"/>
    </source>
</evidence>
<sequence>MQKLGLILIIVSFFPWLAIAVIVPFLPISVAQKALLVPALLVLAEIIFWLGVLLVGKEVAQRYKRYLSFRYLKILLRKFRRGRRNRGYTDKRF</sequence>
<reference evidence="2 3" key="1">
    <citation type="journal article" date="2020" name="ISME J.">
        <title>Comparative genomics reveals insights into cyanobacterial evolution and habitat adaptation.</title>
        <authorList>
            <person name="Chen M.Y."/>
            <person name="Teng W.K."/>
            <person name="Zhao L."/>
            <person name="Hu C.X."/>
            <person name="Zhou Y.K."/>
            <person name="Han B.P."/>
            <person name="Song L.R."/>
            <person name="Shu W.S."/>
        </authorList>
    </citation>
    <scope>NUCLEOTIDE SEQUENCE [LARGE SCALE GENOMIC DNA]</scope>
    <source>
        <strain evidence="2 3">FACHB-196</strain>
    </source>
</reference>